<evidence type="ECO:0000313" key="2">
    <source>
        <dbReference type="Proteomes" id="UP000032141"/>
    </source>
</evidence>
<dbReference type="Proteomes" id="UP000032141">
    <property type="component" value="Chromosome C7"/>
</dbReference>
<keyword evidence="2" id="KW-1185">Reference proteome</keyword>
<dbReference type="EnsemblPlants" id="Bo7g064650.1">
    <property type="protein sequence ID" value="Bo7g064650.1"/>
    <property type="gene ID" value="Bo7g064650"/>
</dbReference>
<proteinExistence type="predicted"/>
<protein>
    <recommendedName>
        <fullName evidence="3">Reverse transcriptase domain-containing protein</fullName>
    </recommendedName>
</protein>
<dbReference type="OMA" id="PREGKMA"/>
<name>A0A0D3D8E8_BRAOL</name>
<sequence length="59" mass="7024">MRKVFENTRELNAGKLGARWEGPYKIIKVVKPGVYRLQTSRGEEVPRSWNSMHLRRFYS</sequence>
<accession>A0A0D3D8E8</accession>
<evidence type="ECO:0008006" key="3">
    <source>
        <dbReference type="Google" id="ProtNLM"/>
    </source>
</evidence>
<evidence type="ECO:0000313" key="1">
    <source>
        <dbReference type="EnsemblPlants" id="Bo7g064650.1"/>
    </source>
</evidence>
<organism evidence="1 2">
    <name type="scientific">Brassica oleracea var. oleracea</name>
    <dbReference type="NCBI Taxonomy" id="109376"/>
    <lineage>
        <taxon>Eukaryota</taxon>
        <taxon>Viridiplantae</taxon>
        <taxon>Streptophyta</taxon>
        <taxon>Embryophyta</taxon>
        <taxon>Tracheophyta</taxon>
        <taxon>Spermatophyta</taxon>
        <taxon>Magnoliopsida</taxon>
        <taxon>eudicotyledons</taxon>
        <taxon>Gunneridae</taxon>
        <taxon>Pentapetalae</taxon>
        <taxon>rosids</taxon>
        <taxon>malvids</taxon>
        <taxon>Brassicales</taxon>
        <taxon>Brassicaceae</taxon>
        <taxon>Brassiceae</taxon>
        <taxon>Brassica</taxon>
    </lineage>
</organism>
<reference evidence="1 2" key="1">
    <citation type="journal article" date="2014" name="Genome Biol.">
        <title>Transcriptome and methylome profiling reveals relics of genome dominance in the mesopolyploid Brassica oleracea.</title>
        <authorList>
            <person name="Parkin I.A."/>
            <person name="Koh C."/>
            <person name="Tang H."/>
            <person name="Robinson S.J."/>
            <person name="Kagale S."/>
            <person name="Clarke W.E."/>
            <person name="Town C.D."/>
            <person name="Nixon J."/>
            <person name="Krishnakumar V."/>
            <person name="Bidwell S.L."/>
            <person name="Denoeud F."/>
            <person name="Belcram H."/>
            <person name="Links M.G."/>
            <person name="Just J."/>
            <person name="Clarke C."/>
            <person name="Bender T."/>
            <person name="Huebert T."/>
            <person name="Mason A.S."/>
            <person name="Pires J.C."/>
            <person name="Barker G."/>
            <person name="Moore J."/>
            <person name="Walley P.G."/>
            <person name="Manoli S."/>
            <person name="Batley J."/>
            <person name="Edwards D."/>
            <person name="Nelson M.N."/>
            <person name="Wang X."/>
            <person name="Paterson A.H."/>
            <person name="King G."/>
            <person name="Bancroft I."/>
            <person name="Chalhoub B."/>
            <person name="Sharpe A.G."/>
        </authorList>
    </citation>
    <scope>NUCLEOTIDE SEQUENCE</scope>
    <source>
        <strain evidence="1 2">cv. TO1000</strain>
    </source>
</reference>
<dbReference type="AlphaFoldDB" id="A0A0D3D8E8"/>
<dbReference type="eggNOG" id="KOG0017">
    <property type="taxonomic scope" value="Eukaryota"/>
</dbReference>
<dbReference type="HOGENOM" id="CLU_2964038_0_0_1"/>
<dbReference type="Gramene" id="Bo7g064650.1">
    <property type="protein sequence ID" value="Bo7g064650.1"/>
    <property type="gene ID" value="Bo7g064650"/>
</dbReference>
<reference evidence="1" key="2">
    <citation type="submission" date="2015-03" db="UniProtKB">
        <authorList>
            <consortium name="EnsemblPlants"/>
        </authorList>
    </citation>
    <scope>IDENTIFICATION</scope>
</reference>